<dbReference type="InterPro" id="IPR050979">
    <property type="entry name" value="LD-transpeptidase"/>
</dbReference>
<dbReference type="InterPro" id="IPR005490">
    <property type="entry name" value="LD_TPept_cat_dom"/>
</dbReference>
<proteinExistence type="inferred from homology"/>
<dbReference type="Gene3D" id="2.40.440.10">
    <property type="entry name" value="L,D-transpeptidase catalytic domain-like"/>
    <property type="match status" value="1"/>
</dbReference>
<dbReference type="GO" id="GO:0018104">
    <property type="term" value="P:peptidoglycan-protein cross-linking"/>
    <property type="evidence" value="ECO:0007669"/>
    <property type="project" value="TreeGrafter"/>
</dbReference>
<accession>A0A7C5N5V5</accession>
<comment type="similarity">
    <text evidence="2">Belongs to the YkuD family.</text>
</comment>
<organism evidence="11">
    <name type="scientific">Thiolapillus brandeum</name>
    <dbReference type="NCBI Taxonomy" id="1076588"/>
    <lineage>
        <taxon>Bacteria</taxon>
        <taxon>Pseudomonadati</taxon>
        <taxon>Pseudomonadota</taxon>
        <taxon>Gammaproteobacteria</taxon>
        <taxon>Chromatiales</taxon>
        <taxon>Sedimenticolaceae</taxon>
        <taxon>Thiolapillus</taxon>
    </lineage>
</organism>
<dbReference type="PROSITE" id="PS52029">
    <property type="entry name" value="LD_TPASE"/>
    <property type="match status" value="1"/>
</dbReference>
<name>A0A7C5N5V5_9GAMM</name>
<dbReference type="GO" id="GO:0016757">
    <property type="term" value="F:glycosyltransferase activity"/>
    <property type="evidence" value="ECO:0007669"/>
    <property type="project" value="UniProtKB-KW"/>
</dbReference>
<keyword evidence="8 9" id="KW-0961">Cell wall biogenesis/degradation</keyword>
<evidence type="ECO:0000256" key="8">
    <source>
        <dbReference type="ARBA" id="ARBA00023316"/>
    </source>
</evidence>
<feature type="active site" description="Proton donor/acceptor" evidence="9">
    <location>
        <position position="122"/>
    </location>
</feature>
<feature type="domain" description="L,D-TPase catalytic" evidence="10">
    <location>
        <begin position="6"/>
        <end position="162"/>
    </location>
</feature>
<gene>
    <name evidence="11" type="ORF">ENJ98_00250</name>
</gene>
<dbReference type="PANTHER" id="PTHR30582">
    <property type="entry name" value="L,D-TRANSPEPTIDASE"/>
    <property type="match status" value="1"/>
</dbReference>
<dbReference type="GO" id="GO:0008360">
    <property type="term" value="P:regulation of cell shape"/>
    <property type="evidence" value="ECO:0007669"/>
    <property type="project" value="UniProtKB-UniRule"/>
</dbReference>
<comment type="pathway">
    <text evidence="1 9">Cell wall biogenesis; peptidoglycan biosynthesis.</text>
</comment>
<evidence type="ECO:0000256" key="1">
    <source>
        <dbReference type="ARBA" id="ARBA00004752"/>
    </source>
</evidence>
<dbReference type="EMBL" id="DROM01000016">
    <property type="protein sequence ID" value="HHH12645.1"/>
    <property type="molecule type" value="Genomic_DNA"/>
</dbReference>
<dbReference type="PANTHER" id="PTHR30582:SF24">
    <property type="entry name" value="L,D-TRANSPEPTIDASE ERFK_SRFK-RELATED"/>
    <property type="match status" value="1"/>
</dbReference>
<evidence type="ECO:0000256" key="6">
    <source>
        <dbReference type="ARBA" id="ARBA00022960"/>
    </source>
</evidence>
<dbReference type="SUPFAM" id="SSF141523">
    <property type="entry name" value="L,D-transpeptidase catalytic domain-like"/>
    <property type="match status" value="1"/>
</dbReference>
<keyword evidence="4" id="KW-0808">Transferase</keyword>
<dbReference type="InterPro" id="IPR038063">
    <property type="entry name" value="Transpep_catalytic_dom"/>
</dbReference>
<dbReference type="AlphaFoldDB" id="A0A7C5N5V5"/>
<evidence type="ECO:0000256" key="3">
    <source>
        <dbReference type="ARBA" id="ARBA00022676"/>
    </source>
</evidence>
<feature type="active site" description="Nucleophile" evidence="9">
    <location>
        <position position="138"/>
    </location>
</feature>
<evidence type="ECO:0000256" key="2">
    <source>
        <dbReference type="ARBA" id="ARBA00005992"/>
    </source>
</evidence>
<dbReference type="UniPathway" id="UPA00219"/>
<dbReference type="Proteomes" id="UP000886100">
    <property type="component" value="Unassembled WGS sequence"/>
</dbReference>
<dbReference type="GO" id="GO:0005576">
    <property type="term" value="C:extracellular region"/>
    <property type="evidence" value="ECO:0007669"/>
    <property type="project" value="TreeGrafter"/>
</dbReference>
<evidence type="ECO:0000256" key="9">
    <source>
        <dbReference type="PROSITE-ProRule" id="PRU01373"/>
    </source>
</evidence>
<keyword evidence="7 9" id="KW-0573">Peptidoglycan synthesis</keyword>
<evidence type="ECO:0000256" key="5">
    <source>
        <dbReference type="ARBA" id="ARBA00022801"/>
    </source>
</evidence>
<sequence>MEGRRVRMEVSLSRQELELWRGDELLQRYPVSTARNGPGERMGSGCTPRGRHHVRIKIGQGCPEGTVFEARRPTGERYDPELARRHPGRDWILTRILWLTGDEPGFNRGGDCDTLRRFIYIHGTADEAHIGQPVSHGCIRMKNKDIEELFELVSNGTPIHIHA</sequence>
<evidence type="ECO:0000313" key="11">
    <source>
        <dbReference type="EMBL" id="HHH12645.1"/>
    </source>
</evidence>
<keyword evidence="6 9" id="KW-0133">Cell shape</keyword>
<keyword evidence="3" id="KW-0328">Glycosyltransferase</keyword>
<dbReference type="GO" id="GO:0071972">
    <property type="term" value="F:peptidoglycan L,D-transpeptidase activity"/>
    <property type="evidence" value="ECO:0007669"/>
    <property type="project" value="TreeGrafter"/>
</dbReference>
<protein>
    <submittedName>
        <fullName evidence="11">L,D-transpeptidase</fullName>
    </submittedName>
</protein>
<reference evidence="11" key="1">
    <citation type="journal article" date="2020" name="mSystems">
        <title>Genome- and Community-Level Interaction Insights into Carbon Utilization and Element Cycling Functions of Hydrothermarchaeota in Hydrothermal Sediment.</title>
        <authorList>
            <person name="Zhou Z."/>
            <person name="Liu Y."/>
            <person name="Xu W."/>
            <person name="Pan J."/>
            <person name="Luo Z.H."/>
            <person name="Li M."/>
        </authorList>
    </citation>
    <scope>NUCLEOTIDE SEQUENCE [LARGE SCALE GENOMIC DNA]</scope>
    <source>
        <strain evidence="11">HyVt-535</strain>
    </source>
</reference>
<keyword evidence="5" id="KW-0378">Hydrolase</keyword>
<dbReference type="GO" id="GO:0071555">
    <property type="term" value="P:cell wall organization"/>
    <property type="evidence" value="ECO:0007669"/>
    <property type="project" value="UniProtKB-UniRule"/>
</dbReference>
<evidence type="ECO:0000259" key="10">
    <source>
        <dbReference type="PROSITE" id="PS52029"/>
    </source>
</evidence>
<dbReference type="CDD" id="cd16913">
    <property type="entry name" value="YkuD_like"/>
    <property type="match status" value="1"/>
</dbReference>
<dbReference type="Pfam" id="PF03734">
    <property type="entry name" value="YkuD"/>
    <property type="match status" value="1"/>
</dbReference>
<evidence type="ECO:0000256" key="4">
    <source>
        <dbReference type="ARBA" id="ARBA00022679"/>
    </source>
</evidence>
<comment type="caution">
    <text evidence="11">The sequence shown here is derived from an EMBL/GenBank/DDBJ whole genome shotgun (WGS) entry which is preliminary data.</text>
</comment>
<evidence type="ECO:0000256" key="7">
    <source>
        <dbReference type="ARBA" id="ARBA00022984"/>
    </source>
</evidence>